<protein>
    <recommendedName>
        <fullName evidence="4 13">Outer-membrane lipoprotein LolB</fullName>
    </recommendedName>
</protein>
<keyword evidence="6 13" id="KW-0732">Signal</keyword>
<evidence type="ECO:0000256" key="13">
    <source>
        <dbReference type="HAMAP-Rule" id="MF_00233"/>
    </source>
</evidence>
<keyword evidence="12 13" id="KW-0449">Lipoprotein</keyword>
<evidence type="ECO:0000256" key="3">
    <source>
        <dbReference type="ARBA" id="ARBA00011245"/>
    </source>
</evidence>
<dbReference type="SUPFAM" id="SSF89392">
    <property type="entry name" value="Prokaryotic lipoproteins and lipoprotein localization factors"/>
    <property type="match status" value="1"/>
</dbReference>
<evidence type="ECO:0000256" key="6">
    <source>
        <dbReference type="ARBA" id="ARBA00022729"/>
    </source>
</evidence>
<evidence type="ECO:0000256" key="1">
    <source>
        <dbReference type="ARBA" id="ARBA00004459"/>
    </source>
</evidence>
<feature type="chain" id="PRO_5046788312" description="Outer-membrane lipoprotein LolB" evidence="14">
    <location>
        <begin position="22"/>
        <end position="194"/>
    </location>
</feature>
<keyword evidence="11 13" id="KW-0998">Cell outer membrane</keyword>
<keyword evidence="7 13" id="KW-0653">Protein transport</keyword>
<dbReference type="EMBL" id="JBCGCU010000007">
    <property type="protein sequence ID" value="MEM0515432.1"/>
    <property type="molecule type" value="Genomic_DNA"/>
</dbReference>
<feature type="signal peptide" evidence="14">
    <location>
        <begin position="1"/>
        <end position="21"/>
    </location>
</feature>
<evidence type="ECO:0000256" key="9">
    <source>
        <dbReference type="ARBA" id="ARBA00023139"/>
    </source>
</evidence>
<name>A0ABU9MVX9_9GAMM</name>
<comment type="caution">
    <text evidence="15">The sequence shown here is derived from an EMBL/GenBank/DDBJ whole genome shotgun (WGS) entry which is preliminary data.</text>
</comment>
<dbReference type="Gene3D" id="2.50.20.10">
    <property type="entry name" value="Lipoprotein localisation LolA/LolB/LppX"/>
    <property type="match status" value="1"/>
</dbReference>
<keyword evidence="8 13" id="KW-0472">Membrane</keyword>
<sequence length="194" mass="22926">MINFRLILLVFFLFITGCAQQIPKSTTPDDNWRQQLATISHFSAEGKMAFISPQKRQSANFVWQQQNKDYELDLNTFIGTNVLRLQKQGEQVLLEVDDEHYQDSNAQQLVYRLSGWLLPLTEPQSWLLGQLESDAQMDELKRVRSAHWLSPDQRRWQIRYEQFEAINGVWLPTRITLVHESLRVKLLINQWQVQ</sequence>
<evidence type="ECO:0000256" key="5">
    <source>
        <dbReference type="ARBA" id="ARBA00022448"/>
    </source>
</evidence>
<evidence type="ECO:0000256" key="8">
    <source>
        <dbReference type="ARBA" id="ARBA00023136"/>
    </source>
</evidence>
<dbReference type="InterPro" id="IPR029046">
    <property type="entry name" value="LolA/LolB/LppX"/>
</dbReference>
<dbReference type="NCBIfam" id="TIGR00548">
    <property type="entry name" value="lolB"/>
    <property type="match status" value="1"/>
</dbReference>
<proteinExistence type="inferred from homology"/>
<evidence type="ECO:0000256" key="2">
    <source>
        <dbReference type="ARBA" id="ARBA00009696"/>
    </source>
</evidence>
<evidence type="ECO:0000256" key="14">
    <source>
        <dbReference type="SAM" id="SignalP"/>
    </source>
</evidence>
<evidence type="ECO:0000256" key="10">
    <source>
        <dbReference type="ARBA" id="ARBA00023186"/>
    </source>
</evidence>
<comment type="subcellular location">
    <subcellularLocation>
        <location evidence="1 13">Cell outer membrane</location>
        <topology evidence="1 13">Lipid-anchor</topology>
    </subcellularLocation>
</comment>
<evidence type="ECO:0000256" key="12">
    <source>
        <dbReference type="ARBA" id="ARBA00023288"/>
    </source>
</evidence>
<evidence type="ECO:0000313" key="16">
    <source>
        <dbReference type="Proteomes" id="UP001447008"/>
    </source>
</evidence>
<dbReference type="InterPro" id="IPR004565">
    <property type="entry name" value="OM_lipoprot_LolB"/>
</dbReference>
<accession>A0ABU9MVX9</accession>
<keyword evidence="16" id="KW-1185">Reference proteome</keyword>
<gene>
    <name evidence="13 15" type="primary">lolB</name>
    <name evidence="15" type="ORF">WCN91_08335</name>
</gene>
<dbReference type="Proteomes" id="UP001447008">
    <property type="component" value="Unassembled WGS sequence"/>
</dbReference>
<dbReference type="PROSITE" id="PS51257">
    <property type="entry name" value="PROKAR_LIPOPROTEIN"/>
    <property type="match status" value="1"/>
</dbReference>
<dbReference type="RefSeq" id="WP_342678053.1">
    <property type="nucleotide sequence ID" value="NZ_JBCGCU010000007.1"/>
</dbReference>
<comment type="function">
    <text evidence="13">Plays a critical role in the incorporation of lipoproteins in the outer membrane after they are released by the LolA protein.</text>
</comment>
<keyword evidence="10 13" id="KW-0143">Chaperone</keyword>
<organism evidence="15 16">
    <name type="scientific">Pseudoalteromonas qingdaonensis</name>
    <dbReference type="NCBI Taxonomy" id="3131913"/>
    <lineage>
        <taxon>Bacteria</taxon>
        <taxon>Pseudomonadati</taxon>
        <taxon>Pseudomonadota</taxon>
        <taxon>Gammaproteobacteria</taxon>
        <taxon>Alteromonadales</taxon>
        <taxon>Pseudoalteromonadaceae</taxon>
        <taxon>Pseudoalteromonas</taxon>
    </lineage>
</organism>
<dbReference type="HAMAP" id="MF_00233">
    <property type="entry name" value="LolB"/>
    <property type="match status" value="1"/>
</dbReference>
<keyword evidence="5 13" id="KW-0813">Transport</keyword>
<evidence type="ECO:0000256" key="4">
    <source>
        <dbReference type="ARBA" id="ARBA00016202"/>
    </source>
</evidence>
<comment type="similarity">
    <text evidence="2 13">Belongs to the LolB family.</text>
</comment>
<dbReference type="CDD" id="cd16326">
    <property type="entry name" value="LolB"/>
    <property type="match status" value="1"/>
</dbReference>
<keyword evidence="9 13" id="KW-0564">Palmitate</keyword>
<dbReference type="Pfam" id="PF03550">
    <property type="entry name" value="LolB"/>
    <property type="match status" value="1"/>
</dbReference>
<evidence type="ECO:0000256" key="7">
    <source>
        <dbReference type="ARBA" id="ARBA00022927"/>
    </source>
</evidence>
<comment type="subunit">
    <text evidence="3 13">Monomer.</text>
</comment>
<evidence type="ECO:0000313" key="15">
    <source>
        <dbReference type="EMBL" id="MEM0515432.1"/>
    </source>
</evidence>
<reference evidence="15 16" key="1">
    <citation type="submission" date="2024-03" db="EMBL/GenBank/DDBJ databases">
        <title>Pseudoalteromonas qingdaonensis sp. nov., isolated from the intestines of marine benthic organisms.</title>
        <authorList>
            <person name="Lin X."/>
            <person name="Fang S."/>
            <person name="Hu X."/>
        </authorList>
    </citation>
    <scope>NUCLEOTIDE SEQUENCE [LARGE SCALE GENOMIC DNA]</scope>
    <source>
        <strain evidence="15 16">YIC-827</strain>
    </source>
</reference>
<evidence type="ECO:0000256" key="11">
    <source>
        <dbReference type="ARBA" id="ARBA00023237"/>
    </source>
</evidence>